<evidence type="ECO:0000313" key="1">
    <source>
        <dbReference type="EMBL" id="OQS02266.1"/>
    </source>
</evidence>
<gene>
    <name evidence="1" type="ORF">THRCLA_21462</name>
</gene>
<dbReference type="AlphaFoldDB" id="A0A1V9ZW68"/>
<evidence type="ECO:0000313" key="2">
    <source>
        <dbReference type="Proteomes" id="UP000243217"/>
    </source>
</evidence>
<sequence>MTEAPFPSIEVYVLVKLHILFLMLWKYNFVDLVAAIEIHVLTQNDTNVSMYFWVDLSVVDQNNAPHRPYSW</sequence>
<comment type="caution">
    <text evidence="1">The sequence shown here is derived from an EMBL/GenBank/DDBJ whole genome shotgun (WGS) entry which is preliminary data.</text>
</comment>
<keyword evidence="2" id="KW-1185">Reference proteome</keyword>
<organism evidence="1 2">
    <name type="scientific">Thraustotheca clavata</name>
    <dbReference type="NCBI Taxonomy" id="74557"/>
    <lineage>
        <taxon>Eukaryota</taxon>
        <taxon>Sar</taxon>
        <taxon>Stramenopiles</taxon>
        <taxon>Oomycota</taxon>
        <taxon>Saprolegniomycetes</taxon>
        <taxon>Saprolegniales</taxon>
        <taxon>Achlyaceae</taxon>
        <taxon>Thraustotheca</taxon>
    </lineage>
</organism>
<accession>A0A1V9ZW68</accession>
<protein>
    <submittedName>
        <fullName evidence="1">Uncharacterized protein</fullName>
    </submittedName>
</protein>
<proteinExistence type="predicted"/>
<dbReference type="EMBL" id="JNBS01001166">
    <property type="protein sequence ID" value="OQS02266.1"/>
    <property type="molecule type" value="Genomic_DNA"/>
</dbReference>
<name>A0A1V9ZW68_9STRA</name>
<reference evidence="1 2" key="1">
    <citation type="journal article" date="2014" name="Genome Biol. Evol.">
        <title>The secreted proteins of Achlya hypogyna and Thraustotheca clavata identify the ancestral oomycete secretome and reveal gene acquisitions by horizontal gene transfer.</title>
        <authorList>
            <person name="Misner I."/>
            <person name="Blouin N."/>
            <person name="Leonard G."/>
            <person name="Richards T.A."/>
            <person name="Lane C.E."/>
        </authorList>
    </citation>
    <scope>NUCLEOTIDE SEQUENCE [LARGE SCALE GENOMIC DNA]</scope>
    <source>
        <strain evidence="1 2">ATCC 34112</strain>
    </source>
</reference>
<dbReference type="Proteomes" id="UP000243217">
    <property type="component" value="Unassembled WGS sequence"/>
</dbReference>